<organism evidence="10 11">
    <name type="scientific">Micromonospora andamanensis</name>
    <dbReference type="NCBI Taxonomy" id="1287068"/>
    <lineage>
        <taxon>Bacteria</taxon>
        <taxon>Bacillati</taxon>
        <taxon>Actinomycetota</taxon>
        <taxon>Actinomycetes</taxon>
        <taxon>Micromonosporales</taxon>
        <taxon>Micromonosporaceae</taxon>
        <taxon>Micromonospora</taxon>
    </lineage>
</organism>
<evidence type="ECO:0000256" key="4">
    <source>
        <dbReference type="ARBA" id="ARBA00022741"/>
    </source>
</evidence>
<dbReference type="Pfam" id="PF00069">
    <property type="entry name" value="Pkinase"/>
    <property type="match status" value="1"/>
</dbReference>
<dbReference type="Gene3D" id="1.10.510.10">
    <property type="entry name" value="Transferase(Phosphotransferase) domain 1"/>
    <property type="match status" value="1"/>
</dbReference>
<feature type="region of interest" description="Disordered" evidence="8">
    <location>
        <begin position="418"/>
        <end position="476"/>
    </location>
</feature>
<evidence type="ECO:0000313" key="11">
    <source>
        <dbReference type="Proteomes" id="UP000647017"/>
    </source>
</evidence>
<dbReference type="InterPro" id="IPR008266">
    <property type="entry name" value="Tyr_kinase_AS"/>
</dbReference>
<dbReference type="CDD" id="cd14014">
    <property type="entry name" value="STKc_PknB_like"/>
    <property type="match status" value="1"/>
</dbReference>
<dbReference type="PROSITE" id="PS00107">
    <property type="entry name" value="PROTEIN_KINASE_ATP"/>
    <property type="match status" value="1"/>
</dbReference>
<proteinExistence type="predicted"/>
<evidence type="ECO:0000256" key="2">
    <source>
        <dbReference type="ARBA" id="ARBA00022527"/>
    </source>
</evidence>
<keyword evidence="6 7" id="KW-0067">ATP-binding</keyword>
<keyword evidence="4 7" id="KW-0547">Nucleotide-binding</keyword>
<accession>A0ABQ4HXE8</accession>
<dbReference type="Proteomes" id="UP000647017">
    <property type="component" value="Unassembled WGS sequence"/>
</dbReference>
<sequence>MKPALQPGRLLATRYRLIDQIGSGGMSVIWRAHDEVLDRVVALKVLAPSLAADARFRDMVREEARAAAQLVHPNVTSVHDYGETVSPDGAITSFVVMELLAGEELEFRLTAGPLPWPQAVEIGAQVADALAAAHRLGIVHRDITTANVMMTQVGAKVLDFGIATRIGAPDDDEDGATFGTPAYVAPERLDGAPAQPATDVYSLGVLLHETLTGRVPYPADTWDELTVALADGPPPSLAEVPGLPTTVAEICLRCLSRDPADRPTARQVATVLRDQMLPADPQANTMLAPTVTLPSVGRADAAPVPAWVPPPAGPTAFQPALTGVASGTAAGIPLAAAGVADHTGRHPDGSDAGTGTGRVGDAGPVPVSAADPGRGRRLPRPAPVTGDDPRRLRRPLLVTAALATLVAAALAVPALLKEDDDGPPAVLPTTGPTASPDPVRPEATASTSPTAVPSSTQPTPSATSGAPTPPAGGDSLVEAANRLDEVIGAGLADGGIREDVGLDLRNELRNLTRAVTGGEGELGPGVARLREKVSTRLRENGLSQAYAQQLDAAITALGAAQV</sequence>
<evidence type="ECO:0000313" key="10">
    <source>
        <dbReference type="EMBL" id="GIJ10330.1"/>
    </source>
</evidence>
<feature type="domain" description="Protein kinase" evidence="9">
    <location>
        <begin position="15"/>
        <end position="277"/>
    </location>
</feature>
<dbReference type="PROSITE" id="PS00109">
    <property type="entry name" value="PROTEIN_KINASE_TYR"/>
    <property type="match status" value="1"/>
</dbReference>
<dbReference type="PROSITE" id="PS50011">
    <property type="entry name" value="PROTEIN_KINASE_DOM"/>
    <property type="match status" value="1"/>
</dbReference>
<keyword evidence="2" id="KW-0723">Serine/threonine-protein kinase</keyword>
<keyword evidence="3" id="KW-0808">Transferase</keyword>
<evidence type="ECO:0000256" key="6">
    <source>
        <dbReference type="ARBA" id="ARBA00022840"/>
    </source>
</evidence>
<keyword evidence="5" id="KW-0418">Kinase</keyword>
<feature type="region of interest" description="Disordered" evidence="8">
    <location>
        <begin position="340"/>
        <end position="390"/>
    </location>
</feature>
<feature type="compositionally biased region" description="Low complexity" evidence="8">
    <location>
        <begin position="443"/>
        <end position="466"/>
    </location>
</feature>
<name>A0ABQ4HXE8_9ACTN</name>
<evidence type="ECO:0000256" key="1">
    <source>
        <dbReference type="ARBA" id="ARBA00012513"/>
    </source>
</evidence>
<evidence type="ECO:0000256" key="8">
    <source>
        <dbReference type="SAM" id="MobiDB-lite"/>
    </source>
</evidence>
<evidence type="ECO:0000256" key="3">
    <source>
        <dbReference type="ARBA" id="ARBA00022679"/>
    </source>
</evidence>
<dbReference type="InterPro" id="IPR000719">
    <property type="entry name" value="Prot_kinase_dom"/>
</dbReference>
<dbReference type="InterPro" id="IPR011009">
    <property type="entry name" value="Kinase-like_dom_sf"/>
</dbReference>
<keyword evidence="11" id="KW-1185">Reference proteome</keyword>
<evidence type="ECO:0000256" key="7">
    <source>
        <dbReference type="PROSITE-ProRule" id="PRU10141"/>
    </source>
</evidence>
<gene>
    <name evidence="10" type="ORF">Van01_35440</name>
</gene>
<dbReference type="RefSeq" id="WP_239099137.1">
    <property type="nucleotide sequence ID" value="NZ_BOOZ01000019.1"/>
</dbReference>
<dbReference type="EC" id="2.7.11.1" evidence="1"/>
<evidence type="ECO:0000259" key="9">
    <source>
        <dbReference type="PROSITE" id="PS50011"/>
    </source>
</evidence>
<dbReference type="InterPro" id="IPR017441">
    <property type="entry name" value="Protein_kinase_ATP_BS"/>
</dbReference>
<dbReference type="PANTHER" id="PTHR43289">
    <property type="entry name" value="MITOGEN-ACTIVATED PROTEIN KINASE KINASE KINASE 20-RELATED"/>
    <property type="match status" value="1"/>
</dbReference>
<feature type="binding site" evidence="7">
    <location>
        <position position="44"/>
    </location>
    <ligand>
        <name>ATP</name>
        <dbReference type="ChEBI" id="CHEBI:30616"/>
    </ligand>
</feature>
<comment type="caution">
    <text evidence="10">The sequence shown here is derived from an EMBL/GenBank/DDBJ whole genome shotgun (WGS) entry which is preliminary data.</text>
</comment>
<dbReference type="SUPFAM" id="SSF56112">
    <property type="entry name" value="Protein kinase-like (PK-like)"/>
    <property type="match status" value="1"/>
</dbReference>
<reference evidence="10 11" key="1">
    <citation type="submission" date="2021-01" db="EMBL/GenBank/DDBJ databases">
        <title>Whole genome shotgun sequence of Verrucosispora andamanensis NBRC 109075.</title>
        <authorList>
            <person name="Komaki H."/>
            <person name="Tamura T."/>
        </authorList>
    </citation>
    <scope>NUCLEOTIDE SEQUENCE [LARGE SCALE GENOMIC DNA]</scope>
    <source>
        <strain evidence="10 11">NBRC 109075</strain>
    </source>
</reference>
<evidence type="ECO:0000256" key="5">
    <source>
        <dbReference type="ARBA" id="ARBA00022777"/>
    </source>
</evidence>
<dbReference type="PANTHER" id="PTHR43289:SF6">
    <property type="entry name" value="SERINE_THREONINE-PROTEIN KINASE NEKL-3"/>
    <property type="match status" value="1"/>
</dbReference>
<protein>
    <recommendedName>
        <fullName evidence="1">non-specific serine/threonine protein kinase</fullName>
        <ecNumber evidence="1">2.7.11.1</ecNumber>
    </recommendedName>
</protein>
<dbReference type="EMBL" id="BOOZ01000019">
    <property type="protein sequence ID" value="GIJ10330.1"/>
    <property type="molecule type" value="Genomic_DNA"/>
</dbReference>
<dbReference type="Gene3D" id="3.30.200.20">
    <property type="entry name" value="Phosphorylase Kinase, domain 1"/>
    <property type="match status" value="1"/>
</dbReference>